<evidence type="ECO:0000256" key="1">
    <source>
        <dbReference type="SAM" id="Phobius"/>
    </source>
</evidence>
<keyword evidence="1" id="KW-1133">Transmembrane helix</keyword>
<evidence type="ECO:0000313" key="3">
    <source>
        <dbReference type="Proteomes" id="UP000030700"/>
    </source>
</evidence>
<protein>
    <submittedName>
        <fullName evidence="2">Uncharacterized protein</fullName>
    </submittedName>
</protein>
<keyword evidence="1" id="KW-0812">Transmembrane</keyword>
<keyword evidence="3" id="KW-1185">Reference proteome</keyword>
<keyword evidence="1" id="KW-0472">Membrane</keyword>
<accession>A0A0S6VT87</accession>
<reference evidence="2" key="1">
    <citation type="journal article" date="2015" name="PeerJ">
        <title>First genomic representation of candidate bacterial phylum KSB3 points to enhanced environmental sensing as a trigger of wastewater bulking.</title>
        <authorList>
            <person name="Sekiguchi Y."/>
            <person name="Ohashi A."/>
            <person name="Parks D.H."/>
            <person name="Yamauchi T."/>
            <person name="Tyson G.W."/>
            <person name="Hugenholtz P."/>
        </authorList>
    </citation>
    <scope>NUCLEOTIDE SEQUENCE [LARGE SCALE GENOMIC DNA]</scope>
</reference>
<feature type="transmembrane region" description="Helical" evidence="1">
    <location>
        <begin position="24"/>
        <end position="45"/>
    </location>
</feature>
<gene>
    <name evidence="2" type="ORF">U14_01848</name>
</gene>
<evidence type="ECO:0000313" key="2">
    <source>
        <dbReference type="EMBL" id="GAK50615.1"/>
    </source>
</evidence>
<proteinExistence type="predicted"/>
<dbReference type="Proteomes" id="UP000030700">
    <property type="component" value="Unassembled WGS sequence"/>
</dbReference>
<name>A0A0S6VT87_9BACT</name>
<dbReference type="HOGENOM" id="CLU_206549_0_0_0"/>
<sequence>MTLTAEEKERVIELLENMYDAQRAIVLATLDAFASWLMNVAHYIYQKIKNALQSLWAWIKGQF</sequence>
<dbReference type="EMBL" id="DF820456">
    <property type="protein sequence ID" value="GAK50615.1"/>
    <property type="molecule type" value="Genomic_DNA"/>
</dbReference>
<organism evidence="2">
    <name type="scientific">Candidatus Moduliflexus flocculans</name>
    <dbReference type="NCBI Taxonomy" id="1499966"/>
    <lineage>
        <taxon>Bacteria</taxon>
        <taxon>Candidatus Moduliflexota</taxon>
        <taxon>Candidatus Moduliflexia</taxon>
        <taxon>Candidatus Moduliflexales</taxon>
        <taxon>Candidatus Moduliflexaceae</taxon>
    </lineage>
</organism>
<dbReference type="STRING" id="1499966.U14_01848"/>
<dbReference type="AlphaFoldDB" id="A0A0S6VT87"/>